<gene>
    <name evidence="3" type="ORF">CspeluHIS016_0113490</name>
</gene>
<dbReference type="AlphaFoldDB" id="A0AAD3TPS7"/>
<protein>
    <recommendedName>
        <fullName evidence="5">Extracellular membrane protein CFEM domain-containing protein</fullName>
    </recommendedName>
</protein>
<feature type="signal peptide" evidence="2">
    <location>
        <begin position="1"/>
        <end position="18"/>
    </location>
</feature>
<sequence length="132" mass="13725">MLSSALLLAVGLLPSAFSQFAPECSTQCKPVEDYLAHCTTLPRAEGMPCLLAVCTAATTLDQCVACSVSASGAPPAQYYGMLGCPVIPPPTTVPPTTTPPQATRTCTRKGKGHCKGKGHENHDDSDDSDNEC</sequence>
<organism evidence="3 4">
    <name type="scientific">Cutaneotrichosporon spelunceum</name>
    <dbReference type="NCBI Taxonomy" id="1672016"/>
    <lineage>
        <taxon>Eukaryota</taxon>
        <taxon>Fungi</taxon>
        <taxon>Dikarya</taxon>
        <taxon>Basidiomycota</taxon>
        <taxon>Agaricomycotina</taxon>
        <taxon>Tremellomycetes</taxon>
        <taxon>Trichosporonales</taxon>
        <taxon>Trichosporonaceae</taxon>
        <taxon>Cutaneotrichosporon</taxon>
    </lineage>
</organism>
<comment type="caution">
    <text evidence="3">The sequence shown here is derived from an EMBL/GenBank/DDBJ whole genome shotgun (WGS) entry which is preliminary data.</text>
</comment>
<reference evidence="3" key="1">
    <citation type="journal article" date="2023" name="BMC Genomics">
        <title>Chromosome-level genome assemblies of Cutaneotrichosporon spp. (Trichosporonales, Basidiomycota) reveal imbalanced evolution between nucleotide sequences and chromosome synteny.</title>
        <authorList>
            <person name="Kobayashi Y."/>
            <person name="Kayamori A."/>
            <person name="Aoki K."/>
            <person name="Shiwa Y."/>
            <person name="Matsutani M."/>
            <person name="Fujita N."/>
            <person name="Sugita T."/>
            <person name="Iwasaki W."/>
            <person name="Tanaka N."/>
            <person name="Takashima M."/>
        </authorList>
    </citation>
    <scope>NUCLEOTIDE SEQUENCE</scope>
    <source>
        <strain evidence="3">HIS016</strain>
    </source>
</reference>
<feature type="compositionally biased region" description="Basic residues" evidence="1">
    <location>
        <begin position="106"/>
        <end position="116"/>
    </location>
</feature>
<reference evidence="3" key="2">
    <citation type="submission" date="2023-06" db="EMBL/GenBank/DDBJ databases">
        <authorList>
            <person name="Kobayashi Y."/>
            <person name="Kayamori A."/>
            <person name="Aoki K."/>
            <person name="Shiwa Y."/>
            <person name="Fujita N."/>
            <person name="Sugita T."/>
            <person name="Iwasaki W."/>
            <person name="Tanaka N."/>
            <person name="Takashima M."/>
        </authorList>
    </citation>
    <scope>NUCLEOTIDE SEQUENCE</scope>
    <source>
        <strain evidence="3">HIS016</strain>
    </source>
</reference>
<dbReference type="Proteomes" id="UP001222932">
    <property type="component" value="Unassembled WGS sequence"/>
</dbReference>
<feature type="chain" id="PRO_5042194310" description="Extracellular membrane protein CFEM domain-containing protein" evidence="2">
    <location>
        <begin position="19"/>
        <end position="132"/>
    </location>
</feature>
<feature type="region of interest" description="Disordered" evidence="1">
    <location>
        <begin position="89"/>
        <end position="132"/>
    </location>
</feature>
<feature type="compositionally biased region" description="Pro residues" evidence="1">
    <location>
        <begin position="89"/>
        <end position="98"/>
    </location>
</feature>
<evidence type="ECO:0000256" key="1">
    <source>
        <dbReference type="SAM" id="MobiDB-lite"/>
    </source>
</evidence>
<proteinExistence type="predicted"/>
<evidence type="ECO:0000256" key="2">
    <source>
        <dbReference type="SAM" id="SignalP"/>
    </source>
</evidence>
<evidence type="ECO:0008006" key="5">
    <source>
        <dbReference type="Google" id="ProtNLM"/>
    </source>
</evidence>
<keyword evidence="2" id="KW-0732">Signal</keyword>
<dbReference type="EMBL" id="BTCM01000001">
    <property type="protein sequence ID" value="GMK54763.1"/>
    <property type="molecule type" value="Genomic_DNA"/>
</dbReference>
<keyword evidence="4" id="KW-1185">Reference proteome</keyword>
<name>A0AAD3TPS7_9TREE</name>
<feature type="compositionally biased region" description="Acidic residues" evidence="1">
    <location>
        <begin position="123"/>
        <end position="132"/>
    </location>
</feature>
<evidence type="ECO:0000313" key="3">
    <source>
        <dbReference type="EMBL" id="GMK54763.1"/>
    </source>
</evidence>
<accession>A0AAD3TPS7</accession>
<evidence type="ECO:0000313" key="4">
    <source>
        <dbReference type="Proteomes" id="UP001222932"/>
    </source>
</evidence>